<organism evidence="5 6">
    <name type="scientific">Pyronema omphalodes (strain CBS 100304)</name>
    <name type="common">Pyronema confluens</name>
    <dbReference type="NCBI Taxonomy" id="1076935"/>
    <lineage>
        <taxon>Eukaryota</taxon>
        <taxon>Fungi</taxon>
        <taxon>Dikarya</taxon>
        <taxon>Ascomycota</taxon>
        <taxon>Pezizomycotina</taxon>
        <taxon>Pezizomycetes</taxon>
        <taxon>Pezizales</taxon>
        <taxon>Pyronemataceae</taxon>
        <taxon>Pyronema</taxon>
    </lineage>
</organism>
<feature type="coiled-coil region" evidence="1">
    <location>
        <begin position="696"/>
        <end position="792"/>
    </location>
</feature>
<dbReference type="AlphaFoldDB" id="U4LUJ1"/>
<evidence type="ECO:0000313" key="5">
    <source>
        <dbReference type="EMBL" id="CCX31701.1"/>
    </source>
</evidence>
<keyword evidence="1" id="KW-0175">Coiled coil</keyword>
<dbReference type="PANTHER" id="PTHR32114:SF2">
    <property type="entry name" value="ABC TRANSPORTER ABCH.3"/>
    <property type="match status" value="1"/>
</dbReference>
<dbReference type="Gene3D" id="3.40.50.300">
    <property type="entry name" value="P-loop containing nucleotide triphosphate hydrolases"/>
    <property type="match status" value="2"/>
</dbReference>
<reference evidence="5 6" key="1">
    <citation type="journal article" date="2013" name="PLoS Genet.">
        <title>The genome and development-dependent transcriptomes of Pyronema confluens: a window into fungal evolution.</title>
        <authorList>
            <person name="Traeger S."/>
            <person name="Altegoer F."/>
            <person name="Freitag M."/>
            <person name="Gabaldon T."/>
            <person name="Kempken F."/>
            <person name="Kumar A."/>
            <person name="Marcet-Houben M."/>
            <person name="Poggeler S."/>
            <person name="Stajich J.E."/>
            <person name="Nowrousian M."/>
        </authorList>
    </citation>
    <scope>NUCLEOTIDE SEQUENCE [LARGE SCALE GENOMIC DNA]</scope>
    <source>
        <strain evidence="6">CBS 100304</strain>
        <tissue evidence="5">Vegetative mycelium</tissue>
    </source>
</reference>
<dbReference type="EMBL" id="HF935629">
    <property type="protein sequence ID" value="CCX31701.1"/>
    <property type="molecule type" value="Genomic_DNA"/>
</dbReference>
<evidence type="ECO:0000259" key="3">
    <source>
        <dbReference type="Pfam" id="PF00149"/>
    </source>
</evidence>
<dbReference type="InterPro" id="IPR027417">
    <property type="entry name" value="P-loop_NTPase"/>
</dbReference>
<evidence type="ECO:0000313" key="6">
    <source>
        <dbReference type="Proteomes" id="UP000018144"/>
    </source>
</evidence>
<dbReference type="eggNOG" id="ENOG502RBZ2">
    <property type="taxonomic scope" value="Eukaryota"/>
</dbReference>
<dbReference type="Pfam" id="PF13476">
    <property type="entry name" value="AAA_23"/>
    <property type="match status" value="1"/>
</dbReference>
<feature type="compositionally biased region" description="Low complexity" evidence="2">
    <location>
        <begin position="49"/>
        <end position="78"/>
    </location>
</feature>
<dbReference type="Gene3D" id="3.60.21.10">
    <property type="match status" value="1"/>
</dbReference>
<dbReference type="InterPro" id="IPR029052">
    <property type="entry name" value="Metallo-depent_PP-like"/>
</dbReference>
<dbReference type="GO" id="GO:0016887">
    <property type="term" value="F:ATP hydrolysis activity"/>
    <property type="evidence" value="ECO:0007669"/>
    <property type="project" value="InterPro"/>
</dbReference>
<name>U4LUJ1_PYROM</name>
<gene>
    <name evidence="5" type="ORF">PCON_11224</name>
</gene>
<evidence type="ECO:0000256" key="1">
    <source>
        <dbReference type="SAM" id="Coils"/>
    </source>
</evidence>
<accession>U4LUJ1</accession>
<dbReference type="PANTHER" id="PTHR32114">
    <property type="entry name" value="ABC TRANSPORTER ABCH.3"/>
    <property type="match status" value="1"/>
</dbReference>
<feature type="region of interest" description="Disordered" evidence="2">
    <location>
        <begin position="43"/>
        <end position="87"/>
    </location>
</feature>
<dbReference type="SUPFAM" id="SSF56300">
    <property type="entry name" value="Metallo-dependent phosphatases"/>
    <property type="match status" value="1"/>
</dbReference>
<sequence length="1129" mass="129216">MIPRLTPGLRLHGVLRTSMRPALFCCHPETPIKATFVRKLATRRKTATAKDPATATTKPQSTRKTTTSRTRAAGTSTKSPSLVPETPTDIDPIPPDHTLSQSPTEPLWFLLADVHISDRTIPRLEKFFDYFFTEFNTQKPSQVIFLGDIFHVRGGTDPTHHRVFTDLLERILQAPWHPKVHLLVGNHDMKNRYNRQDNSLHPFSLNSGKVYVYSENKSVVLDGHPVTFIPFHADDVIVRDFVKTDVTPDKIAFYHGPVLGAIMNTKQICYEAGVIPDNLAGYKRTFLGHFHTHGPVGDPESSVLYVGAPIQSNMGDANDLNKGFVSYRPNQNEWILHRNPYAEYFVKIPWSGMDSVTPEMVAGKKVQVRMAKEPEVEQSQIEEARERLFDMGADMVEVRYKARDVKKVSTAQLASGEITAVSLQDTIPDMVNGFMGVRKGDQPWGINLDLEEKRREFFLEFIKPYQQNAPRVENTGKVFQGDLASITMHNFRGVRDTCKFDLDALPGSDVFLVAGANGSGKSTLIEAVVWCLFGEFVGKRIPADEIAYKDATDCYVRLDFRNGYSFIRQRKGRKTKKLTFTIIDPLGQTEEHGHDATSTTKYLIENILHMDISMFKQTVVIGDNAEYFVRAAGEQERTQTLDMMFGLDFLGQIREELGFMIKDLERQICQLENTGRGLKNQIHENGYHRHTRATEASDEEIRVKALNKELDELNSRLDPLRAKLKIHESEIKQYREALNDVEMKREPISKIINTLSERQQTYRMVERQHENLRAERDRQLEIERELMMQEQERRQKEYEHSLTLQGMFWSFFNQAVESLRDYFGIIPDPIPEPPKEKPAHIDLTKIYDPILQEYNRLKVNALTNNISYHQKRLSDQMREQRIAAEALRAPKYEHRRLENIINTSNHRRSQIEGQLSYISSQRNQRARHISELESRAKQLSASLETNSATLLARNQKLSLAGFWQLQLQDAATKKGAFITHCRSSYVSHINTLIPPILSSLCDDAEGLLSTQQLLLFQLTPDFQLRPVDGALSLAKRSRGQLTRTYLALFLGMFIVARARMQFRPNFLWMDEVIDALDVTGIEGLQTWLREYCGAIGARAFLLTHREVSGARVIRVEKDMAGRTQYKLVK</sequence>
<keyword evidence="6" id="KW-1185">Reference proteome</keyword>
<dbReference type="OMA" id="ICEMEAY"/>
<evidence type="ECO:0000256" key="2">
    <source>
        <dbReference type="SAM" id="MobiDB-lite"/>
    </source>
</evidence>
<dbReference type="SUPFAM" id="SSF52540">
    <property type="entry name" value="P-loop containing nucleoside triphosphate hydrolases"/>
    <property type="match status" value="1"/>
</dbReference>
<dbReference type="GO" id="GO:0003677">
    <property type="term" value="F:DNA binding"/>
    <property type="evidence" value="ECO:0007669"/>
    <property type="project" value="UniProtKB-ARBA"/>
</dbReference>
<dbReference type="InterPro" id="IPR004843">
    <property type="entry name" value="Calcineurin-like_PHP"/>
</dbReference>
<proteinExistence type="predicted"/>
<dbReference type="OrthoDB" id="18797at2759"/>
<dbReference type="InterPro" id="IPR038729">
    <property type="entry name" value="Rad50/SbcC_AAA"/>
</dbReference>
<dbReference type="GO" id="GO:0006302">
    <property type="term" value="P:double-strand break repair"/>
    <property type="evidence" value="ECO:0007669"/>
    <property type="project" value="InterPro"/>
</dbReference>
<dbReference type="Pfam" id="PF00149">
    <property type="entry name" value="Metallophos"/>
    <property type="match status" value="1"/>
</dbReference>
<feature type="domain" description="Calcineurin-like phosphoesterase" evidence="3">
    <location>
        <begin position="111"/>
        <end position="259"/>
    </location>
</feature>
<protein>
    <submittedName>
        <fullName evidence="5">Similar to DNA double-strand break repair Rad50 ATPase acc. no. Q58718</fullName>
    </submittedName>
</protein>
<evidence type="ECO:0000259" key="4">
    <source>
        <dbReference type="Pfam" id="PF13476"/>
    </source>
</evidence>
<dbReference type="Proteomes" id="UP000018144">
    <property type="component" value="Unassembled WGS sequence"/>
</dbReference>
<dbReference type="STRING" id="1076935.U4LUJ1"/>
<feature type="domain" description="Rad50/SbcC-type AAA" evidence="4">
    <location>
        <begin position="485"/>
        <end position="744"/>
    </location>
</feature>